<dbReference type="AlphaFoldDB" id="A0A2K3NC26"/>
<dbReference type="EMBL" id="ASHM01019107">
    <property type="protein sequence ID" value="PNY00594.1"/>
    <property type="molecule type" value="Genomic_DNA"/>
</dbReference>
<dbReference type="Proteomes" id="UP000236291">
    <property type="component" value="Unassembled WGS sequence"/>
</dbReference>
<accession>A0A2K3NC26</accession>
<gene>
    <name evidence="1" type="ORF">L195_g023877</name>
</gene>
<name>A0A2K3NC26_TRIPR</name>
<evidence type="ECO:0000313" key="1">
    <source>
        <dbReference type="EMBL" id="PNY00594.1"/>
    </source>
</evidence>
<comment type="caution">
    <text evidence="1">The sequence shown here is derived from an EMBL/GenBank/DDBJ whole genome shotgun (WGS) entry which is preliminary data.</text>
</comment>
<organism evidence="1 2">
    <name type="scientific">Trifolium pratense</name>
    <name type="common">Red clover</name>
    <dbReference type="NCBI Taxonomy" id="57577"/>
    <lineage>
        <taxon>Eukaryota</taxon>
        <taxon>Viridiplantae</taxon>
        <taxon>Streptophyta</taxon>
        <taxon>Embryophyta</taxon>
        <taxon>Tracheophyta</taxon>
        <taxon>Spermatophyta</taxon>
        <taxon>Magnoliopsida</taxon>
        <taxon>eudicotyledons</taxon>
        <taxon>Gunneridae</taxon>
        <taxon>Pentapetalae</taxon>
        <taxon>rosids</taxon>
        <taxon>fabids</taxon>
        <taxon>Fabales</taxon>
        <taxon>Fabaceae</taxon>
        <taxon>Papilionoideae</taxon>
        <taxon>50 kb inversion clade</taxon>
        <taxon>NPAAA clade</taxon>
        <taxon>Hologalegina</taxon>
        <taxon>IRL clade</taxon>
        <taxon>Trifolieae</taxon>
        <taxon>Trifolium</taxon>
    </lineage>
</organism>
<proteinExistence type="predicted"/>
<reference evidence="1 2" key="1">
    <citation type="journal article" date="2014" name="Am. J. Bot.">
        <title>Genome assembly and annotation for red clover (Trifolium pratense; Fabaceae).</title>
        <authorList>
            <person name="Istvanek J."/>
            <person name="Jaros M."/>
            <person name="Krenek A."/>
            <person name="Repkova J."/>
        </authorList>
    </citation>
    <scope>NUCLEOTIDE SEQUENCE [LARGE SCALE GENOMIC DNA]</scope>
    <source>
        <strain evidence="2">cv. Tatra</strain>
        <tissue evidence="1">Young leaves</tissue>
    </source>
</reference>
<protein>
    <submittedName>
        <fullName evidence="1">Uncharacterized protein</fullName>
    </submittedName>
</protein>
<feature type="non-terminal residue" evidence="1">
    <location>
        <position position="1"/>
    </location>
</feature>
<reference evidence="1 2" key="2">
    <citation type="journal article" date="2017" name="Front. Plant Sci.">
        <title>Gene Classification and Mining of Molecular Markers Useful in Red Clover (Trifolium pratense) Breeding.</title>
        <authorList>
            <person name="Istvanek J."/>
            <person name="Dluhosova J."/>
            <person name="Dluhos P."/>
            <person name="Patkova L."/>
            <person name="Nedelnik J."/>
            <person name="Repkova J."/>
        </authorList>
    </citation>
    <scope>NUCLEOTIDE SEQUENCE [LARGE SCALE GENOMIC DNA]</scope>
    <source>
        <strain evidence="2">cv. Tatra</strain>
        <tissue evidence="1">Young leaves</tissue>
    </source>
</reference>
<evidence type="ECO:0000313" key="2">
    <source>
        <dbReference type="Proteomes" id="UP000236291"/>
    </source>
</evidence>
<sequence length="41" mass="4399">APVHWEPAGIPPRSLAAPLHPVLAELRSALLHRDPTGIARD</sequence>